<dbReference type="RefSeq" id="WP_169684317.1">
    <property type="nucleotide sequence ID" value="NZ_JABBNU010000011.1"/>
</dbReference>
<protein>
    <submittedName>
        <fullName evidence="2">Uncharacterized protein</fullName>
    </submittedName>
</protein>
<feature type="transmembrane region" description="Helical" evidence="1">
    <location>
        <begin position="70"/>
        <end position="90"/>
    </location>
</feature>
<evidence type="ECO:0000256" key="1">
    <source>
        <dbReference type="SAM" id="Phobius"/>
    </source>
</evidence>
<accession>A0A848J0L2</accession>
<feature type="transmembrane region" description="Helical" evidence="1">
    <location>
        <begin position="24"/>
        <end position="50"/>
    </location>
</feature>
<keyword evidence="3" id="KW-1185">Reference proteome</keyword>
<dbReference type="AlphaFoldDB" id="A0A848J0L2"/>
<reference evidence="2 3" key="1">
    <citation type="submission" date="2020-04" db="EMBL/GenBank/DDBJ databases">
        <title>Flammeovirgaceae bacterium KN852 isolated from deep sea.</title>
        <authorList>
            <person name="Zhang D.-C."/>
        </authorList>
    </citation>
    <scope>NUCLEOTIDE SEQUENCE [LARGE SCALE GENOMIC DNA]</scope>
    <source>
        <strain evidence="2 3">KN852</strain>
    </source>
</reference>
<keyword evidence="1" id="KW-1133">Transmembrane helix</keyword>
<feature type="transmembrane region" description="Helical" evidence="1">
    <location>
        <begin position="136"/>
        <end position="157"/>
    </location>
</feature>
<dbReference type="Proteomes" id="UP000559010">
    <property type="component" value="Unassembled WGS sequence"/>
</dbReference>
<name>A0A848J0L2_9BACT</name>
<gene>
    <name evidence="2" type="ORF">HH304_16940</name>
</gene>
<organism evidence="2 3">
    <name type="scientific">Marinigracilibium pacificum</name>
    <dbReference type="NCBI Taxonomy" id="2729599"/>
    <lineage>
        <taxon>Bacteria</taxon>
        <taxon>Pseudomonadati</taxon>
        <taxon>Bacteroidota</taxon>
        <taxon>Cytophagia</taxon>
        <taxon>Cytophagales</taxon>
        <taxon>Flammeovirgaceae</taxon>
        <taxon>Marinigracilibium</taxon>
    </lineage>
</organism>
<sequence length="205" mass="22673">MENREKYIDDLRDIREMMNRSSRFISLSGMAGVFAGIFALIGGYLAYMLIYNGDNQVGRPPIVLSKDAVIQLLIIAVVVIFAAISASIFFTVRKAKNKNLPIWDTQTKRLLESFLVPLVGGGLVCLILLLKGYITILPGLTLVIYGMSLINASSVTYKEIKSLGIAEMILGIIATIFTGYGLFFWMVGFGVLHIVYGIIMQIRHS</sequence>
<feature type="transmembrane region" description="Helical" evidence="1">
    <location>
        <begin position="110"/>
        <end position="130"/>
    </location>
</feature>
<proteinExistence type="predicted"/>
<feature type="transmembrane region" description="Helical" evidence="1">
    <location>
        <begin position="169"/>
        <end position="199"/>
    </location>
</feature>
<dbReference type="EMBL" id="JABBNU010000011">
    <property type="protein sequence ID" value="NMM50097.1"/>
    <property type="molecule type" value="Genomic_DNA"/>
</dbReference>
<keyword evidence="1" id="KW-0472">Membrane</keyword>
<keyword evidence="1" id="KW-0812">Transmembrane</keyword>
<evidence type="ECO:0000313" key="2">
    <source>
        <dbReference type="EMBL" id="NMM50097.1"/>
    </source>
</evidence>
<evidence type="ECO:0000313" key="3">
    <source>
        <dbReference type="Proteomes" id="UP000559010"/>
    </source>
</evidence>
<comment type="caution">
    <text evidence="2">The sequence shown here is derived from an EMBL/GenBank/DDBJ whole genome shotgun (WGS) entry which is preliminary data.</text>
</comment>